<dbReference type="InterPro" id="IPR036974">
    <property type="entry name" value="PUA_sf"/>
</dbReference>
<protein>
    <recommendedName>
        <fullName evidence="1">PUA domain-containing protein</fullName>
    </recommendedName>
</protein>
<dbReference type="SUPFAM" id="SSF88802">
    <property type="entry name" value="Pre-PUA domain"/>
    <property type="match status" value="1"/>
</dbReference>
<dbReference type="SUPFAM" id="SSF88697">
    <property type="entry name" value="PUA domain-like"/>
    <property type="match status" value="1"/>
</dbReference>
<feature type="domain" description="PUA" evidence="1">
    <location>
        <begin position="104"/>
        <end position="178"/>
    </location>
</feature>
<dbReference type="SMART" id="SM00359">
    <property type="entry name" value="PUA"/>
    <property type="match status" value="1"/>
</dbReference>
<evidence type="ECO:0000259" key="1">
    <source>
        <dbReference type="SMART" id="SM00359"/>
    </source>
</evidence>
<dbReference type="GO" id="GO:0003723">
    <property type="term" value="F:RNA binding"/>
    <property type="evidence" value="ECO:0007669"/>
    <property type="project" value="InterPro"/>
</dbReference>
<name>A0A7J2U467_9CREN</name>
<dbReference type="InterPro" id="IPR004521">
    <property type="entry name" value="Uncharacterised_CHP00451"/>
</dbReference>
<dbReference type="InterPro" id="IPR029402">
    <property type="entry name" value="TGT_C2"/>
</dbReference>
<evidence type="ECO:0000313" key="2">
    <source>
        <dbReference type="EMBL" id="HEM67531.1"/>
    </source>
</evidence>
<dbReference type="NCBIfam" id="TIGR00451">
    <property type="entry name" value="unchar_dom_2"/>
    <property type="match status" value="1"/>
</dbReference>
<dbReference type="AlphaFoldDB" id="A0A7J2U467"/>
<dbReference type="EMBL" id="DSEU01000056">
    <property type="protein sequence ID" value="HEM67531.1"/>
    <property type="molecule type" value="Genomic_DNA"/>
</dbReference>
<dbReference type="Pfam" id="PF14810">
    <property type="entry name" value="TGT_C2"/>
    <property type="match status" value="1"/>
</dbReference>
<dbReference type="CDD" id="cd21149">
    <property type="entry name" value="PUA_archaeosine_TGT"/>
    <property type="match status" value="1"/>
</dbReference>
<accession>A0A7J2U467</accession>
<dbReference type="InterPro" id="IPR038250">
    <property type="entry name" value="TGT_C2_sf"/>
</dbReference>
<organism evidence="2">
    <name type="scientific">Ignisphaera aggregans</name>
    <dbReference type="NCBI Taxonomy" id="334771"/>
    <lineage>
        <taxon>Archaea</taxon>
        <taxon>Thermoproteota</taxon>
        <taxon>Thermoprotei</taxon>
        <taxon>Desulfurococcales</taxon>
        <taxon>Desulfurococcaceae</taxon>
        <taxon>Ignisphaera</taxon>
    </lineage>
</organism>
<proteinExistence type="predicted"/>
<comment type="caution">
    <text evidence="2">The sequence shown here is derived from an EMBL/GenBank/DDBJ whole genome shotgun (WGS) entry which is preliminary data.</text>
</comment>
<dbReference type="Pfam" id="PF01472">
    <property type="entry name" value="PUA"/>
    <property type="match status" value="1"/>
</dbReference>
<dbReference type="InterPro" id="IPR015947">
    <property type="entry name" value="PUA-like_sf"/>
</dbReference>
<dbReference type="Gene3D" id="3.10.450.90">
    <property type="entry name" value="ArcTGT, C2 domain"/>
    <property type="match status" value="1"/>
</dbReference>
<sequence length="180" mass="20919">MLGNCTMKNYNVAQLRQCKATRLQDLEFLIELVDFFYGRNAHLIFRDLDLNNLRLCYSKATGRLRVIAYNNRVFAFIRASDFRLIPRIDMAILLHRVIPYPRHRIVIVNEIAEDILERGHTVFSRHVLEGDENIKPFDEVLIVNENDKLIGVGRALISYEAIITALRGPAVQIREKVRKT</sequence>
<dbReference type="PROSITE" id="PS50890">
    <property type="entry name" value="PUA"/>
    <property type="match status" value="1"/>
</dbReference>
<gene>
    <name evidence="2" type="ORF">ENO26_08245</name>
</gene>
<reference evidence="2" key="1">
    <citation type="journal article" date="2020" name="mSystems">
        <title>Genome- and Community-Level Interaction Insights into Carbon Utilization and Element Cycling Functions of Hydrothermarchaeota in Hydrothermal Sediment.</title>
        <authorList>
            <person name="Zhou Z."/>
            <person name="Liu Y."/>
            <person name="Xu W."/>
            <person name="Pan J."/>
            <person name="Luo Z.H."/>
            <person name="Li M."/>
        </authorList>
    </citation>
    <scope>NUCLEOTIDE SEQUENCE [LARGE SCALE GENOMIC DNA]</scope>
    <source>
        <strain evidence="2">SpSt-125</strain>
    </source>
</reference>
<dbReference type="InterPro" id="IPR002478">
    <property type="entry name" value="PUA"/>
</dbReference>
<dbReference type="Gene3D" id="2.30.130.10">
    <property type="entry name" value="PUA domain"/>
    <property type="match status" value="1"/>
</dbReference>